<evidence type="ECO:0000313" key="5">
    <source>
        <dbReference type="Proteomes" id="UP000199497"/>
    </source>
</evidence>
<feature type="compositionally biased region" description="Basic and acidic residues" evidence="3">
    <location>
        <begin position="1134"/>
        <end position="1150"/>
    </location>
</feature>
<feature type="compositionally biased region" description="Polar residues" evidence="3">
    <location>
        <begin position="454"/>
        <end position="466"/>
    </location>
</feature>
<evidence type="ECO:0000256" key="1">
    <source>
        <dbReference type="ARBA" id="ARBA00010702"/>
    </source>
</evidence>
<feature type="compositionally biased region" description="Basic and acidic residues" evidence="3">
    <location>
        <begin position="542"/>
        <end position="556"/>
    </location>
</feature>
<proteinExistence type="inferred from homology"/>
<dbReference type="STRING" id="405564.SAMN04487905_10216"/>
<dbReference type="Pfam" id="PF03747">
    <property type="entry name" value="ADP_ribosyl_GH"/>
    <property type="match status" value="2"/>
</dbReference>
<feature type="compositionally biased region" description="Basic and acidic residues" evidence="3">
    <location>
        <begin position="617"/>
        <end position="635"/>
    </location>
</feature>
<dbReference type="SUPFAM" id="SSF101478">
    <property type="entry name" value="ADP-ribosylglycohydrolase"/>
    <property type="match status" value="2"/>
</dbReference>
<dbReference type="Proteomes" id="UP000199497">
    <property type="component" value="Unassembled WGS sequence"/>
</dbReference>
<evidence type="ECO:0000313" key="4">
    <source>
        <dbReference type="EMBL" id="SDP10680.1"/>
    </source>
</evidence>
<feature type="region of interest" description="Disordered" evidence="3">
    <location>
        <begin position="411"/>
        <end position="489"/>
    </location>
</feature>
<dbReference type="InterPro" id="IPR036705">
    <property type="entry name" value="Ribosyl_crysJ1_sf"/>
</dbReference>
<protein>
    <submittedName>
        <fullName evidence="4">ADP-ribosylglycohydrolase</fullName>
    </submittedName>
</protein>
<dbReference type="GO" id="GO:0016787">
    <property type="term" value="F:hydrolase activity"/>
    <property type="evidence" value="ECO:0007669"/>
    <property type="project" value="UniProtKB-KW"/>
</dbReference>
<keyword evidence="2 4" id="KW-0378">Hydrolase</keyword>
<evidence type="ECO:0000256" key="2">
    <source>
        <dbReference type="ARBA" id="ARBA00022801"/>
    </source>
</evidence>
<dbReference type="InterPro" id="IPR005502">
    <property type="entry name" value="Ribosyl_crysJ1"/>
</dbReference>
<feature type="region of interest" description="Disordered" evidence="3">
    <location>
        <begin position="1123"/>
        <end position="1419"/>
    </location>
</feature>
<name>A0A1H0Q0T6_9ACTN</name>
<comment type="similarity">
    <text evidence="1">Belongs to the ADP-ribosylglycohydrolase family.</text>
</comment>
<organism evidence="4 5">
    <name type="scientific">Actinopolyspora xinjiangensis</name>
    <dbReference type="NCBI Taxonomy" id="405564"/>
    <lineage>
        <taxon>Bacteria</taxon>
        <taxon>Bacillati</taxon>
        <taxon>Actinomycetota</taxon>
        <taxon>Actinomycetes</taxon>
        <taxon>Actinopolysporales</taxon>
        <taxon>Actinopolysporaceae</taxon>
        <taxon>Actinopolyspora</taxon>
    </lineage>
</organism>
<dbReference type="PANTHER" id="PTHR16222:SF24">
    <property type="entry name" value="ADP-RIBOSYLHYDROLASE ARH3"/>
    <property type="match status" value="1"/>
</dbReference>
<gene>
    <name evidence="4" type="ORF">SAMN04487905_10216</name>
</gene>
<sequence>MTDRQSRPAQSAGHVGASGQPSWSDRLRGALLGGAVGDALGAGVRGWSSSAIRQWLGPRGVVDTLPVFGHRGGVTDLTQLTVFTMDALLRARATGEQDPLPVIRANHMAWLYTQGVPWGYAMSGYWRVHPEPSGWLLGRSELFSTRNPGGPALRTLSALTDRIPAEQLTPGQPAAVPPDDRPLADSLVWTAPVMVWSGEARTVDAVAARVPWLLTSDYETRAACALHADVLGALINGVPLWDAVRSWELHRSQLEQGVPPAGVLRTLHAAVFTARQGGLVDPRMLDIEFFPSNGLGEIGIAFASVASAATFAEAVTAAVNHSADSSIAGALAGQLAGAVHGAAAVPERWVAELELREVVETLAADAAEAFAPPPPTPKWAQRYVDNTAEHARGLDATAWTVDATAPPTQVLPAIGGDEAEETTNSVAEARADTDPFPVGGIDPGTDRIVLRGTSARSPNPASSAGAQSHADVSWPETPGYSERGAAGPVEEVTAEPVGDVAETEHPEGVAAPPVDDSEADSTDPLSRGFIAPEPAPPTAESPDARRAEDEREDHAELTFPDESEVRSAPRIRLPGVDQLPPLPGSRTAGTPPADTASPELSSILDSAPDVAWPPEAGRSDREASEEAERPDEASRPDNGSPEAYGDVVPEAAAPVAHLDVERDEPAGYGGTRESSAGEPLIGGPPSGGTDLEDRGPAPVWESAEEGERPGGDAAPGTTEADGWPDPAEHAGLSDLAATDHGEASASEPHPVGSRAGGGHAIAEDSDAVGPSLTERILGCLLGGALGDALGAGITPESAEEITARHGAGGPVELPEYAGARGSVTAATQTTLFTTEGLIRARTGDPGSPDAVDPLPELRLAAQRWLHTQGVSWRWAAGELFAEHPEPDGWLVEVSALFAVRSPGSSVHGELEAFGERSAHGEQTAPVDNSTGCGALVRAAPAAFWSAEPAEVFEVGVRLASLTHGHPSGYLPAGAFAVIVQQAVLGRGLDEGVWLALQVLETWQGHEDTSAALAAAVDLAANGEPEPEPLVRRLGEGRRATEALAIAVCATLVAEDVRGALRIAVRHSGNSSATGTVCGSIAGALLGVGSLPMDWLAELELREVVERMAMDCVAAFYAGLRPERDGEEESPSFDGEWHRRYPSRARRERDLSSPSEQGGFADFSPAPEPEPPVERAAPEEAGLGGSSRPRDAEEDFGGPGVSTGFPDGPAPEEWAPEPFGDSRAESAAREGTVTRAAEEEPAGEWSAPSGTSDGAERAVFDTPFPEPAPEPTDGGGGPVSGPTQASPAGWTEPGEVDTGSDGGDTGEQTPVPEAAGEALPEPDDARSTHVIPVVADGTANANSIAAVGSDPGAAPPPGSAEAGTADAPEEPVRSPGAHSGEPGPGRESPETGSGQAHHPKPAPRRINSVSSGRLDVLDDS</sequence>
<dbReference type="RefSeq" id="WP_092597381.1">
    <property type="nucleotide sequence ID" value="NZ_FNJR01000002.1"/>
</dbReference>
<dbReference type="EMBL" id="FNJR01000002">
    <property type="protein sequence ID" value="SDP10680.1"/>
    <property type="molecule type" value="Genomic_DNA"/>
</dbReference>
<dbReference type="PANTHER" id="PTHR16222">
    <property type="entry name" value="ADP-RIBOSYLGLYCOHYDROLASE"/>
    <property type="match status" value="1"/>
</dbReference>
<accession>A0A1H0Q0T6</accession>
<dbReference type="InterPro" id="IPR050792">
    <property type="entry name" value="ADP-ribosylglycohydrolase"/>
</dbReference>
<dbReference type="OrthoDB" id="5164632at2"/>
<feature type="region of interest" description="Disordered" evidence="3">
    <location>
        <begin position="504"/>
        <end position="765"/>
    </location>
</feature>
<reference evidence="5" key="1">
    <citation type="submission" date="2016-10" db="EMBL/GenBank/DDBJ databases">
        <authorList>
            <person name="Varghese N."/>
            <person name="Submissions S."/>
        </authorList>
    </citation>
    <scope>NUCLEOTIDE SEQUENCE [LARGE SCALE GENOMIC DNA]</scope>
    <source>
        <strain evidence="5">DSM 46732</strain>
    </source>
</reference>
<evidence type="ECO:0000256" key="3">
    <source>
        <dbReference type="SAM" id="MobiDB-lite"/>
    </source>
</evidence>
<keyword evidence="5" id="KW-1185">Reference proteome</keyword>
<dbReference type="Gene3D" id="1.10.4080.10">
    <property type="entry name" value="ADP-ribosylation/Crystallin J1"/>
    <property type="match status" value="2"/>
</dbReference>
<feature type="region of interest" description="Disordered" evidence="3">
    <location>
        <begin position="1"/>
        <end position="22"/>
    </location>
</feature>